<evidence type="ECO:0000313" key="2">
    <source>
        <dbReference type="Proteomes" id="UP001145114"/>
    </source>
</evidence>
<accession>A0ACC1HD09</accession>
<protein>
    <submittedName>
        <fullName evidence="1">Uncharacterized protein</fullName>
    </submittedName>
</protein>
<dbReference type="Proteomes" id="UP001145114">
    <property type="component" value="Unassembled WGS sequence"/>
</dbReference>
<reference evidence="1" key="1">
    <citation type="submission" date="2022-06" db="EMBL/GenBank/DDBJ databases">
        <title>Phylogenomic reconstructions and comparative analyses of Kickxellomycotina fungi.</title>
        <authorList>
            <person name="Reynolds N.K."/>
            <person name="Stajich J.E."/>
            <person name="Barry K."/>
            <person name="Grigoriev I.V."/>
            <person name="Crous P."/>
            <person name="Smith M.E."/>
        </authorList>
    </citation>
    <scope>NUCLEOTIDE SEQUENCE</scope>
    <source>
        <strain evidence="1">RSA 2271</strain>
    </source>
</reference>
<proteinExistence type="predicted"/>
<evidence type="ECO:0000313" key="1">
    <source>
        <dbReference type="EMBL" id="KAJ1674362.1"/>
    </source>
</evidence>
<name>A0ACC1HD09_9FUNG</name>
<organism evidence="1 2">
    <name type="scientific">Spiromyces aspiralis</name>
    <dbReference type="NCBI Taxonomy" id="68401"/>
    <lineage>
        <taxon>Eukaryota</taxon>
        <taxon>Fungi</taxon>
        <taxon>Fungi incertae sedis</taxon>
        <taxon>Zoopagomycota</taxon>
        <taxon>Kickxellomycotina</taxon>
        <taxon>Kickxellomycetes</taxon>
        <taxon>Kickxellales</taxon>
        <taxon>Kickxellaceae</taxon>
        <taxon>Spiromyces</taxon>
    </lineage>
</organism>
<sequence>MQYSDREKARRVVDYVVPELQDSIYYTIQYEDEDWPALRAHLIKRHDSPDRTRFQQELNELTSNKWSIKDIEKNTDRFVYLWHKAHGKAHDDETKSNRYLEALPDELVWAANNDIHDGTELRAFEEIVEVVIVKVKQISNIRRTRKTPSDNVPLKDNTPKSTPFEVAPCPQNNMADKAATAPAPTTLAVLKERLEELEHQVKELLTNSTKVATTSRPCLYCDRQDHTKRQCELLTQDLRAQIVRINYHGKLTNLSGEVYHLNTGKGGIRTLATTATVKSVRSEPVQPVTSTATATIHQEEVPAAAFHDKTYYIHRSEVNSSDLPRIGRYEYAVGRVMVEVDPVGTYSDGGLPRCTIGACIRSEKTKERPAATHQVGATSSTVPIAMENAIEKQSTAEEGLAVGQIGDGGLSMQEVTHAGRRLCPVAEGFTSTPTDIETLSATIRAPDKVNAIPCDTWKERPHLCPRAQENKILTLSEERRRETHTIAETCLPPSGILPRGSNESPLRQAIDTDDAKKDATQECYKRGGERREKIREKNKVTFGNSRRTHKAPLEISDRTQKHMIAITNQEEQEITNRWAAPYDIAEAHGSGSGSIADLVRTPSQSPIAGYRLKDFFIRASVSPDSSSAREDVVGIGNTAAPQGDHGSVEGQ</sequence>
<comment type="caution">
    <text evidence="1">The sequence shown here is derived from an EMBL/GenBank/DDBJ whole genome shotgun (WGS) entry which is preliminary data.</text>
</comment>
<keyword evidence="2" id="KW-1185">Reference proteome</keyword>
<feature type="non-terminal residue" evidence="1">
    <location>
        <position position="651"/>
    </location>
</feature>
<gene>
    <name evidence="1" type="ORF">EV182_003436</name>
</gene>
<dbReference type="EMBL" id="JAMZIH010006033">
    <property type="protein sequence ID" value="KAJ1674362.1"/>
    <property type="molecule type" value="Genomic_DNA"/>
</dbReference>